<accession>A0A4Y2GZV3</accession>
<dbReference type="InterPro" id="IPR052110">
    <property type="entry name" value="MCFD2-like"/>
</dbReference>
<keyword evidence="2" id="KW-0677">Repeat</keyword>
<dbReference type="Pfam" id="PF00036">
    <property type="entry name" value="EF-hand_1"/>
    <property type="match status" value="1"/>
</dbReference>
<comment type="caution">
    <text evidence="7">The sequence shown here is derived from an EMBL/GenBank/DDBJ whole genome shotgun (WGS) entry which is preliminary data.</text>
</comment>
<dbReference type="PROSITE" id="PS00018">
    <property type="entry name" value="EF_HAND_1"/>
    <property type="match status" value="2"/>
</dbReference>
<dbReference type="EMBL" id="BGPR01001646">
    <property type="protein sequence ID" value="GBM58717.1"/>
    <property type="molecule type" value="Genomic_DNA"/>
</dbReference>
<dbReference type="Gene3D" id="1.10.238.10">
    <property type="entry name" value="EF-hand"/>
    <property type="match status" value="1"/>
</dbReference>
<dbReference type="PROSITE" id="PS50222">
    <property type="entry name" value="EF_HAND_2"/>
    <property type="match status" value="1"/>
</dbReference>
<feature type="chain" id="PRO_5021265388" description="EF-hand domain-containing protein" evidence="5">
    <location>
        <begin position="18"/>
        <end position="147"/>
    </location>
</feature>
<dbReference type="SUPFAM" id="SSF47473">
    <property type="entry name" value="EF-hand"/>
    <property type="match status" value="1"/>
</dbReference>
<proteinExistence type="predicted"/>
<protein>
    <recommendedName>
        <fullName evidence="6">EF-hand domain-containing protein</fullName>
    </recommendedName>
</protein>
<evidence type="ECO:0000256" key="5">
    <source>
        <dbReference type="SAM" id="SignalP"/>
    </source>
</evidence>
<evidence type="ECO:0000259" key="6">
    <source>
        <dbReference type="PROSITE" id="PS50222"/>
    </source>
</evidence>
<evidence type="ECO:0000256" key="1">
    <source>
        <dbReference type="ARBA" id="ARBA00022729"/>
    </source>
</evidence>
<reference evidence="7 8" key="1">
    <citation type="journal article" date="2019" name="Sci. Rep.">
        <title>Orb-weaving spider Araneus ventricosus genome elucidates the spidroin gene catalogue.</title>
        <authorList>
            <person name="Kono N."/>
            <person name="Nakamura H."/>
            <person name="Ohtoshi R."/>
            <person name="Moran D.A.P."/>
            <person name="Shinohara A."/>
            <person name="Yoshida Y."/>
            <person name="Fujiwara M."/>
            <person name="Mori M."/>
            <person name="Tomita M."/>
            <person name="Arakawa K."/>
        </authorList>
    </citation>
    <scope>NUCLEOTIDE SEQUENCE [LARGE SCALE GENOMIC DNA]</scope>
</reference>
<dbReference type="GO" id="GO:0005509">
    <property type="term" value="F:calcium ion binding"/>
    <property type="evidence" value="ECO:0007669"/>
    <property type="project" value="InterPro"/>
</dbReference>
<dbReference type="InterPro" id="IPR018247">
    <property type="entry name" value="EF_Hand_1_Ca_BS"/>
</dbReference>
<dbReference type="PANTHER" id="PTHR23104:SF1">
    <property type="entry name" value="EF-HAND DOMAIN-CONTAINING PROTEIN"/>
    <property type="match status" value="1"/>
</dbReference>
<evidence type="ECO:0000313" key="7">
    <source>
        <dbReference type="EMBL" id="GBM58717.1"/>
    </source>
</evidence>
<feature type="domain" description="EF-hand" evidence="6">
    <location>
        <begin position="96"/>
        <end position="131"/>
    </location>
</feature>
<dbReference type="Proteomes" id="UP000499080">
    <property type="component" value="Unassembled WGS sequence"/>
</dbReference>
<dbReference type="InterPro" id="IPR011992">
    <property type="entry name" value="EF-hand-dom_pair"/>
</dbReference>
<feature type="region of interest" description="Disordered" evidence="4">
    <location>
        <begin position="80"/>
        <end position="114"/>
    </location>
</feature>
<dbReference type="PANTHER" id="PTHR23104">
    <property type="entry name" value="MULTIPLE COAGULATION FACTOR DEFICIENCY PROTEIN 2 NEURAL STEM CELL DERIVED NEURONAL SURVIVAL PROTEIN"/>
    <property type="match status" value="1"/>
</dbReference>
<feature type="signal peptide" evidence="5">
    <location>
        <begin position="1"/>
        <end position="17"/>
    </location>
</feature>
<sequence>MDVTVVFFLCLPLMCASLGVKRIIKLDRDHLKSDFLNIFGSWSTIFSDAEMDFRYFAAHDYDNNKKLDGLELYTALGHDSRHDNESHAEDHSTPEDIEKQVDDIFEEHDSNNDGFLNYKEFLSVQRTYPDLTEDKKGDDRKPASSDL</sequence>
<evidence type="ECO:0000256" key="3">
    <source>
        <dbReference type="ARBA" id="ARBA00022837"/>
    </source>
</evidence>
<keyword evidence="3" id="KW-0106">Calcium</keyword>
<dbReference type="InterPro" id="IPR002048">
    <property type="entry name" value="EF_hand_dom"/>
</dbReference>
<gene>
    <name evidence="7" type="ORF">AVEN_153327_1</name>
</gene>
<name>A0A4Y2GZV3_ARAVE</name>
<dbReference type="OrthoDB" id="289247at2759"/>
<evidence type="ECO:0000256" key="2">
    <source>
        <dbReference type="ARBA" id="ARBA00022737"/>
    </source>
</evidence>
<keyword evidence="8" id="KW-1185">Reference proteome</keyword>
<evidence type="ECO:0000256" key="4">
    <source>
        <dbReference type="SAM" id="MobiDB-lite"/>
    </source>
</evidence>
<evidence type="ECO:0000313" key="8">
    <source>
        <dbReference type="Proteomes" id="UP000499080"/>
    </source>
</evidence>
<organism evidence="7 8">
    <name type="scientific">Araneus ventricosus</name>
    <name type="common">Orbweaver spider</name>
    <name type="synonym">Epeira ventricosa</name>
    <dbReference type="NCBI Taxonomy" id="182803"/>
    <lineage>
        <taxon>Eukaryota</taxon>
        <taxon>Metazoa</taxon>
        <taxon>Ecdysozoa</taxon>
        <taxon>Arthropoda</taxon>
        <taxon>Chelicerata</taxon>
        <taxon>Arachnida</taxon>
        <taxon>Araneae</taxon>
        <taxon>Araneomorphae</taxon>
        <taxon>Entelegynae</taxon>
        <taxon>Araneoidea</taxon>
        <taxon>Araneidae</taxon>
        <taxon>Araneus</taxon>
    </lineage>
</organism>
<feature type="compositionally biased region" description="Basic and acidic residues" evidence="4">
    <location>
        <begin position="80"/>
        <end position="111"/>
    </location>
</feature>
<dbReference type="AlphaFoldDB" id="A0A4Y2GZV3"/>
<keyword evidence="1 5" id="KW-0732">Signal</keyword>